<proteinExistence type="predicted"/>
<gene>
    <name evidence="1" type="ORF">Amon02_000801800</name>
</gene>
<evidence type="ECO:0000313" key="2">
    <source>
        <dbReference type="Proteomes" id="UP001165064"/>
    </source>
</evidence>
<sequence>MYVNKIALFTGVPLMESGTTGLKGQVQPIFPYKTECFACLPKATPKSFPVCTIRSTPSKPIHCITWAKNFLFPQLFGENDEEQHAANQQGVSDDSDNKDEVEALQKEANELLELKRLIQAAASKETNSTDAEFVHKILAKIFKEDIERLLRIETLWTTRAKPTPLQYTKDEYSNLKVSELSDQKPWDKQANLLQFSDSLIRLTNRLSSEPSIEFDKDDEDTLDFIVAAANLRSYVFGIEIKSKFDIKQIAGNIIPAVATTNAIMAGFSAVSSIHMFEGDQAIANSRMVYDSANGLKFVNSTKLDSPAHSCKACSIVRGIAKLPTNLKQVTLAQFRQALLEKYGYSDDIEISTSDSRLLYDYDFEDNLEKPLSQFVGFGDVLLISDSDEVLDHIELYLDGHDNDLAKGDEAKISLPELSIPAFRKKAVVEEEKEEGKQEDNADEQHRDNEDGVIVLDDEEEDEEEDDAIEIIDDDEVDIDKTKSGKY</sequence>
<reference evidence="1" key="1">
    <citation type="submission" date="2023-04" db="EMBL/GenBank/DDBJ databases">
        <title>Ambrosiozyma monospora NBRC 10751.</title>
        <authorList>
            <person name="Ichikawa N."/>
            <person name="Sato H."/>
            <person name="Tonouchi N."/>
        </authorList>
    </citation>
    <scope>NUCLEOTIDE SEQUENCE</scope>
    <source>
        <strain evidence="1">NBRC 10751</strain>
    </source>
</reference>
<name>A0ACB5TD82_AMBMO</name>
<dbReference type="EMBL" id="BSXS01006911">
    <property type="protein sequence ID" value="GME86541.1"/>
    <property type="molecule type" value="Genomic_DNA"/>
</dbReference>
<comment type="caution">
    <text evidence="1">The sequence shown here is derived from an EMBL/GenBank/DDBJ whole genome shotgun (WGS) entry which is preliminary data.</text>
</comment>
<organism evidence="1 2">
    <name type="scientific">Ambrosiozyma monospora</name>
    <name type="common">Yeast</name>
    <name type="synonym">Endomycopsis monosporus</name>
    <dbReference type="NCBI Taxonomy" id="43982"/>
    <lineage>
        <taxon>Eukaryota</taxon>
        <taxon>Fungi</taxon>
        <taxon>Dikarya</taxon>
        <taxon>Ascomycota</taxon>
        <taxon>Saccharomycotina</taxon>
        <taxon>Pichiomycetes</taxon>
        <taxon>Pichiales</taxon>
        <taxon>Pichiaceae</taxon>
        <taxon>Ambrosiozyma</taxon>
    </lineage>
</organism>
<keyword evidence="2" id="KW-1185">Reference proteome</keyword>
<evidence type="ECO:0000313" key="1">
    <source>
        <dbReference type="EMBL" id="GME86541.1"/>
    </source>
</evidence>
<accession>A0ACB5TD82</accession>
<dbReference type="Proteomes" id="UP001165064">
    <property type="component" value="Unassembled WGS sequence"/>
</dbReference>
<protein>
    <submittedName>
        <fullName evidence="1">Unnamed protein product</fullName>
    </submittedName>
</protein>